<keyword evidence="1" id="KW-0472">Membrane</keyword>
<dbReference type="RefSeq" id="WP_092730979.1">
    <property type="nucleotide sequence ID" value="NZ_FNPC01000002.1"/>
</dbReference>
<evidence type="ECO:0000256" key="1">
    <source>
        <dbReference type="SAM" id="Phobius"/>
    </source>
</evidence>
<feature type="transmembrane region" description="Helical" evidence="1">
    <location>
        <begin position="26"/>
        <end position="48"/>
    </location>
</feature>
<accession>A0A1H3FR91</accession>
<protein>
    <recommendedName>
        <fullName evidence="2">DUF7382 domain-containing protein</fullName>
    </recommendedName>
</protein>
<dbReference type="InterPro" id="IPR013783">
    <property type="entry name" value="Ig-like_fold"/>
</dbReference>
<keyword evidence="1" id="KW-0812">Transmembrane</keyword>
<name>A0A1H3FR91_9EURY</name>
<sequence length="161" mass="16719">MIETAGTMLRDGIDDLRRDERAIEGLPIRLVIALVVGVASLSVMMSMVSGIEGLAVIELDVQPEPEVTTTGEQEIAFTVVDPDGSPVADATIVVRGKTARIGSVATARTDETGTATVTVAPELGPNQADGTLEVDVKPPAGSEYTDDRENTNVLVVADGSS</sequence>
<evidence type="ECO:0000313" key="4">
    <source>
        <dbReference type="Proteomes" id="UP000199079"/>
    </source>
</evidence>
<keyword evidence="1" id="KW-1133">Transmembrane helix</keyword>
<dbReference type="AlphaFoldDB" id="A0A1H3FR91"/>
<keyword evidence="4" id="KW-1185">Reference proteome</keyword>
<organism evidence="3 4">
    <name type="scientific">Halopenitus persicus</name>
    <dbReference type="NCBI Taxonomy" id="1048396"/>
    <lineage>
        <taxon>Archaea</taxon>
        <taxon>Methanobacteriati</taxon>
        <taxon>Methanobacteriota</taxon>
        <taxon>Stenosarchaea group</taxon>
        <taxon>Halobacteria</taxon>
        <taxon>Halobacteriales</taxon>
        <taxon>Haloferacaceae</taxon>
        <taxon>Halopenitus</taxon>
    </lineage>
</organism>
<dbReference type="EMBL" id="FNPC01000002">
    <property type="protein sequence ID" value="SDX93307.1"/>
    <property type="molecule type" value="Genomic_DNA"/>
</dbReference>
<dbReference type="Gene3D" id="2.60.40.10">
    <property type="entry name" value="Immunoglobulins"/>
    <property type="match status" value="1"/>
</dbReference>
<evidence type="ECO:0000313" key="3">
    <source>
        <dbReference type="EMBL" id="SDX93307.1"/>
    </source>
</evidence>
<evidence type="ECO:0000259" key="2">
    <source>
        <dbReference type="Pfam" id="PF24107"/>
    </source>
</evidence>
<dbReference type="Proteomes" id="UP000199079">
    <property type="component" value="Unassembled WGS sequence"/>
</dbReference>
<gene>
    <name evidence="3" type="ORF">SAMN05216564_102171</name>
</gene>
<dbReference type="OrthoDB" id="300879at2157"/>
<proteinExistence type="predicted"/>
<dbReference type="InterPro" id="IPR055806">
    <property type="entry name" value="DUF7382"/>
</dbReference>
<reference evidence="4" key="1">
    <citation type="submission" date="2016-10" db="EMBL/GenBank/DDBJ databases">
        <authorList>
            <person name="Varghese N."/>
            <person name="Submissions S."/>
        </authorList>
    </citation>
    <scope>NUCLEOTIDE SEQUENCE [LARGE SCALE GENOMIC DNA]</scope>
    <source>
        <strain evidence="4">DC30,IBRC 10041,KCTC 4046</strain>
    </source>
</reference>
<dbReference type="Pfam" id="PF24107">
    <property type="entry name" value="DUF7382"/>
    <property type="match status" value="1"/>
</dbReference>
<feature type="domain" description="DUF7382" evidence="2">
    <location>
        <begin position="54"/>
        <end position="118"/>
    </location>
</feature>